<proteinExistence type="predicted"/>
<evidence type="ECO:0000256" key="2">
    <source>
        <dbReference type="ARBA" id="ARBA00022840"/>
    </source>
</evidence>
<evidence type="ECO:0000256" key="1">
    <source>
        <dbReference type="ARBA" id="ARBA00022741"/>
    </source>
</evidence>
<dbReference type="Gene3D" id="3.30.70.1230">
    <property type="entry name" value="Nucleotide cyclase"/>
    <property type="match status" value="2"/>
</dbReference>
<comment type="caution">
    <text evidence="5">The sequence shown here is derived from an EMBL/GenBank/DDBJ whole genome shotgun (WGS) entry which is preliminary data.</text>
</comment>
<gene>
    <name evidence="5" type="ORF">INT48_004151</name>
</gene>
<dbReference type="PANTHER" id="PTHR16305">
    <property type="entry name" value="TESTICULAR SOLUBLE ADENYLYL CYCLASE"/>
    <property type="match status" value="1"/>
</dbReference>
<accession>A0A8H7VZS6</accession>
<dbReference type="GO" id="GO:0009190">
    <property type="term" value="P:cyclic nucleotide biosynthetic process"/>
    <property type="evidence" value="ECO:0007669"/>
    <property type="project" value="InterPro"/>
</dbReference>
<evidence type="ECO:0000313" key="5">
    <source>
        <dbReference type="EMBL" id="KAG2234713.1"/>
    </source>
</evidence>
<dbReference type="Proteomes" id="UP000613177">
    <property type="component" value="Unassembled WGS sequence"/>
</dbReference>
<dbReference type="PROSITE" id="PS50125">
    <property type="entry name" value="GUANYLATE_CYCLASE_2"/>
    <property type="match status" value="2"/>
</dbReference>
<reference evidence="5" key="1">
    <citation type="submission" date="2021-01" db="EMBL/GenBank/DDBJ databases">
        <title>Metabolic potential, ecology and presence of endohyphal bacteria is reflected in genomic diversity of Mucoromycotina.</title>
        <authorList>
            <person name="Muszewska A."/>
            <person name="Okrasinska A."/>
            <person name="Steczkiewicz K."/>
            <person name="Drgas O."/>
            <person name="Orlowska M."/>
            <person name="Perlinska-Lenart U."/>
            <person name="Aleksandrzak-Piekarczyk T."/>
            <person name="Szatraj K."/>
            <person name="Zielenkiewicz U."/>
            <person name="Pilsyk S."/>
            <person name="Malc E."/>
            <person name="Mieczkowski P."/>
            <person name="Kruszewska J.S."/>
            <person name="Biernat P."/>
            <person name="Pawlowska J."/>
        </authorList>
    </citation>
    <scope>NUCLEOTIDE SEQUENCE</scope>
    <source>
        <strain evidence="5">WA0000018081</strain>
    </source>
</reference>
<organism evidence="5 6">
    <name type="scientific">Thamnidium elegans</name>
    <dbReference type="NCBI Taxonomy" id="101142"/>
    <lineage>
        <taxon>Eukaryota</taxon>
        <taxon>Fungi</taxon>
        <taxon>Fungi incertae sedis</taxon>
        <taxon>Mucoromycota</taxon>
        <taxon>Mucoromycotina</taxon>
        <taxon>Mucoromycetes</taxon>
        <taxon>Mucorales</taxon>
        <taxon>Mucorineae</taxon>
        <taxon>Mucoraceae</taxon>
        <taxon>Thamnidium</taxon>
    </lineage>
</organism>
<dbReference type="InterPro" id="IPR027417">
    <property type="entry name" value="P-loop_NTPase"/>
</dbReference>
<feature type="compositionally biased region" description="Low complexity" evidence="3">
    <location>
        <begin position="908"/>
        <end position="917"/>
    </location>
</feature>
<dbReference type="SUPFAM" id="SSF52540">
    <property type="entry name" value="P-loop containing nucleoside triphosphate hydrolases"/>
    <property type="match status" value="1"/>
</dbReference>
<sequence>MNQIRRRFTWRLLPEVIFKKNSELSNDYQVVVELEKLIGDSNMNLASFKKTAYPRIFLAGNNWIFISKVERYYKYKINDNAKKAVSFEAFLGVSAPDIIALNTRFILASPVQSAGTTDCRNYQKEATFKLRCLKSLFFRFKTPESFQLYRTESAAYVSYVRGLHANEESFKVPYSHTQFGVVLMVDVVGFSTLTTLAQQKGDSGAEAIAMEIGAYMGECIQIIEFYGGDVVKFLGDAVLVCFQPISDERRDSGETVSGANETEASERQKNRLVRRGIECGLQLLARLSHYRVYLTAEERSKHRTLNGSKKERQKQTIFDAMTPCKNYESANVEEASVQSINIPKCLDESSHISIENWVPAFMRRKKNNKARRLSNASDLSAGMSEITDTVDLELHMALSCGNVVNIILGDLDPDASNAGPSSFPQVRSDIPNASHTKTVLDEFFLEYHGRLEYTIGGDVVDSLDEALSIAKAGEMSITPIVYDIVQRQAMNLIFERRRRFFVIKNITEDTALRKNNYTHTSPLRKGSTAVSNNVKFLKTLPGLRTQASKMTIEPLIPRIRNTDQMNLPIESNKLYLKYINRSALYRMQNSVDGSLPAQFREVTIMFVSLGRTDVQKKEGLVNVQKAVLMAIKALVKYEGATLLSVFGLPPLSHEREAVFAAKAALDIRDSYRQVGFQGFAISLSTGIIFTAVLPQGSPYRRDAGIAGDTIVVAVRMLKFPFSKENVVCDPATKKQIGGLCEFEDYGENFVKGKVKPVHIFGIQKFGPPERDNRISVLSVEHCSDFIGYKFEIERASAFVDDWNEAPNHHTLVISGPSGVGKSFFCNRLHKTISHHGVLSCWSSSTEVEKGSKYYLLRTLILVLFEIIDSDKIPVKAMARSDANSHSTADNSHQGFNRHSRSVADSIESENSSRSLSSASFPTTQEWFKRLTTYSSMTPSSFGSNSNNAEMANEMIELISRCLHKCGEERGYMPLFKLIFTTLNEVEENRYTRLLDGRAKDILLTGVITRMVLHVSKHIGLVFICDDIQWADTTSIHMLQHIHEHCQRVMLLMSTRPIRDYNVTFLKDFKATGTYEEIALNGLGETEIGEIILQNFDRGVNRIKTYWRKSFIRQVCHLLNYSTTHFNHVTVVEGELLPSSSSFDLEDLMGNFDYKRIIKMQFDRLDSNYQEFLTVACCLDQYFTAHEVGAAIKENNLIFKNNTPEMIHTYIQNFDVYHFLQQVDSGNSLDNNIALYSFAHITIPQSIYDMVSYETRIELHRSLAKYYESQLNKENFIHLLGKITRHYLKTDSTGKQLYYLEALADQNMQTYLLPEATSNLQKIVKILEQDSDLLEQFGHIRLSDIYRRLGICFTMRTKLREGELYLYKALEALGEPWPKQELKFLYKFWTHRFKQYQHRKWRVLAKFSTLSRREIVYRVVEIMTQLSNIYFYTGNGRDFAYACLVGLNACEKLDDVGPNYTLLLARNALLCWLNDEKDSSIYYIAKALRQMGTDKSDSDTLTICSLLCFAAGKFSNARDLLYQSIDGSQTLGIVTDCQAFYRSVGLVVTMRIFEGTFNRSATDMALLKQMANTAHSNGDYEAEIWLSVYNIGNAIVIDRMADCSPYVTLLEAHIKSAADYNRIAIHGTLVCYYARNHMYELARRHIQKLVNILPELTVTPNIFPIYGLIFATMGLYCLVEDGQIDLGSNDDSKDYEKLIFGLSRLNHAFQQVKFWEFTQPCLYLARALPYVTTRRIVEGYMVLRHGVFEMRFIQEIRFLKAYYWANLGKFAFTPEDRIEWTERAIKDFDILGIPADTYCNPDPGNYYYRGFQADLCSNVCKQEQDTIVQVPEPVASTSKNIKTVPNNTV</sequence>
<dbReference type="InterPro" id="IPR001054">
    <property type="entry name" value="A/G_cyclase"/>
</dbReference>
<keyword evidence="1" id="KW-0547">Nucleotide-binding</keyword>
<dbReference type="InterPro" id="IPR011990">
    <property type="entry name" value="TPR-like_helical_dom_sf"/>
</dbReference>
<feature type="compositionally biased region" description="Polar residues" evidence="3">
    <location>
        <begin position="883"/>
        <end position="894"/>
    </location>
</feature>
<feature type="domain" description="Guanylate cyclase" evidence="4">
    <location>
        <begin position="635"/>
        <end position="717"/>
    </location>
</feature>
<dbReference type="PANTHER" id="PTHR16305:SF28">
    <property type="entry name" value="GUANYLATE CYCLASE DOMAIN-CONTAINING PROTEIN"/>
    <property type="match status" value="1"/>
</dbReference>
<dbReference type="GO" id="GO:0035556">
    <property type="term" value="P:intracellular signal transduction"/>
    <property type="evidence" value="ECO:0007669"/>
    <property type="project" value="InterPro"/>
</dbReference>
<evidence type="ECO:0000256" key="3">
    <source>
        <dbReference type="SAM" id="MobiDB-lite"/>
    </source>
</evidence>
<dbReference type="GO" id="GO:0004016">
    <property type="term" value="F:adenylate cyclase activity"/>
    <property type="evidence" value="ECO:0007669"/>
    <property type="project" value="TreeGrafter"/>
</dbReference>
<dbReference type="SUPFAM" id="SSF55073">
    <property type="entry name" value="Nucleotide cyclase"/>
    <property type="match status" value="2"/>
</dbReference>
<dbReference type="InterPro" id="IPR029787">
    <property type="entry name" value="Nucleotide_cyclase"/>
</dbReference>
<protein>
    <recommendedName>
        <fullName evidence="4">Guanylate cyclase domain-containing protein</fullName>
    </recommendedName>
</protein>
<name>A0A8H7VZS6_9FUNG</name>
<feature type="region of interest" description="Disordered" evidence="3">
    <location>
        <begin position="883"/>
        <end position="917"/>
    </location>
</feature>
<dbReference type="Gene3D" id="1.25.40.10">
    <property type="entry name" value="Tetratricopeptide repeat domain"/>
    <property type="match status" value="1"/>
</dbReference>
<feature type="domain" description="Guanylate cyclase" evidence="4">
    <location>
        <begin position="181"/>
        <end position="240"/>
    </location>
</feature>
<dbReference type="GO" id="GO:0005524">
    <property type="term" value="F:ATP binding"/>
    <property type="evidence" value="ECO:0007669"/>
    <property type="project" value="UniProtKB-KW"/>
</dbReference>
<keyword evidence="6" id="KW-1185">Reference proteome</keyword>
<dbReference type="Pfam" id="PF13191">
    <property type="entry name" value="AAA_16"/>
    <property type="match status" value="1"/>
</dbReference>
<dbReference type="InterPro" id="IPR041664">
    <property type="entry name" value="AAA_16"/>
</dbReference>
<evidence type="ECO:0000259" key="4">
    <source>
        <dbReference type="PROSITE" id="PS50125"/>
    </source>
</evidence>
<dbReference type="EMBL" id="JAEPRE010000047">
    <property type="protein sequence ID" value="KAG2234713.1"/>
    <property type="molecule type" value="Genomic_DNA"/>
</dbReference>
<dbReference type="GO" id="GO:0005737">
    <property type="term" value="C:cytoplasm"/>
    <property type="evidence" value="ECO:0007669"/>
    <property type="project" value="TreeGrafter"/>
</dbReference>
<evidence type="ECO:0000313" key="6">
    <source>
        <dbReference type="Proteomes" id="UP000613177"/>
    </source>
</evidence>
<keyword evidence="2" id="KW-0067">ATP-binding</keyword>